<sequence>MMESDPSIFERVRAVFGDAILLNAIVYVSRETVSAGTRIHLGDALIDVPWEAQVTFVDLEPRANWGHRCAYVVFQLEGGEVIRKDAQMPPFLKPGGMPFRLLWKGGEAPEWAVASP</sequence>
<reference evidence="1" key="1">
    <citation type="submission" date="2020-05" db="EMBL/GenBank/DDBJ databases">
        <title>High-Quality Genomes of Partial-Nitritation/Anammox System by Hierarchical Clustering Based Hybrid Assembly.</title>
        <authorList>
            <person name="Liu L."/>
            <person name="Wang Y."/>
            <person name="Che Y."/>
            <person name="Chen Y."/>
            <person name="Xia Y."/>
            <person name="Luo R."/>
            <person name="Cheng S.H."/>
            <person name="Zheng C."/>
            <person name="Zhang T."/>
        </authorList>
    </citation>
    <scope>NUCLEOTIDE SEQUENCE</scope>
    <source>
        <strain evidence="1">H1_PAT1</strain>
    </source>
</reference>
<name>A0A928Y5G4_UNCKA</name>
<dbReference type="Proteomes" id="UP000710385">
    <property type="component" value="Unassembled WGS sequence"/>
</dbReference>
<organism evidence="1 2">
    <name type="scientific">candidate division WWE3 bacterium</name>
    <dbReference type="NCBI Taxonomy" id="2053526"/>
    <lineage>
        <taxon>Bacteria</taxon>
        <taxon>Katanobacteria</taxon>
    </lineage>
</organism>
<proteinExistence type="predicted"/>
<dbReference type="EMBL" id="JABTTY010000003">
    <property type="protein sequence ID" value="MBE7525940.1"/>
    <property type="molecule type" value="Genomic_DNA"/>
</dbReference>
<accession>A0A928Y5G4</accession>
<dbReference type="AlphaFoldDB" id="A0A928Y5G4"/>
<evidence type="ECO:0000313" key="1">
    <source>
        <dbReference type="EMBL" id="MBE7525940.1"/>
    </source>
</evidence>
<protein>
    <submittedName>
        <fullName evidence="1">Uncharacterized protein</fullName>
    </submittedName>
</protein>
<gene>
    <name evidence="1" type="ORF">HS096_06595</name>
</gene>
<comment type="caution">
    <text evidence="1">The sequence shown here is derived from an EMBL/GenBank/DDBJ whole genome shotgun (WGS) entry which is preliminary data.</text>
</comment>
<evidence type="ECO:0000313" key="2">
    <source>
        <dbReference type="Proteomes" id="UP000710385"/>
    </source>
</evidence>